<gene>
    <name evidence="1" type="ORF">QQ91_0012360</name>
</gene>
<dbReference type="EMBL" id="JTHE03000066">
    <property type="protein sequence ID" value="MCM1983611.1"/>
    <property type="molecule type" value="Genomic_DNA"/>
</dbReference>
<comment type="caution">
    <text evidence="1">The sequence shown here is derived from an EMBL/GenBank/DDBJ whole genome shotgun (WGS) entry which is preliminary data.</text>
</comment>
<dbReference type="RefSeq" id="WP_166282495.1">
    <property type="nucleotide sequence ID" value="NZ_JTHE03000066.1"/>
</dbReference>
<accession>A0ABD4T4P2</accession>
<organism evidence="1 2">
    <name type="scientific">Lyngbya confervoides BDU141951</name>
    <dbReference type="NCBI Taxonomy" id="1574623"/>
    <lineage>
        <taxon>Bacteria</taxon>
        <taxon>Bacillati</taxon>
        <taxon>Cyanobacteriota</taxon>
        <taxon>Cyanophyceae</taxon>
        <taxon>Oscillatoriophycideae</taxon>
        <taxon>Oscillatoriales</taxon>
        <taxon>Microcoleaceae</taxon>
        <taxon>Lyngbya</taxon>
    </lineage>
</organism>
<evidence type="ECO:0000313" key="2">
    <source>
        <dbReference type="Proteomes" id="UP000031561"/>
    </source>
</evidence>
<dbReference type="Proteomes" id="UP000031561">
    <property type="component" value="Unassembled WGS sequence"/>
</dbReference>
<reference evidence="1 2" key="1">
    <citation type="journal article" date="2015" name="Genome Announc.">
        <title>Draft Genome Sequence of Filamentous Marine Cyanobacterium Lyngbya confervoides Strain BDU141951.</title>
        <authorList>
            <person name="Chandrababunaidu M.M."/>
            <person name="Sen D."/>
            <person name="Tripathy S."/>
        </authorList>
    </citation>
    <scope>NUCLEOTIDE SEQUENCE [LARGE SCALE GENOMIC DNA]</scope>
    <source>
        <strain evidence="1 2">BDU141951</strain>
    </source>
</reference>
<evidence type="ECO:0000313" key="1">
    <source>
        <dbReference type="EMBL" id="MCM1983611.1"/>
    </source>
</evidence>
<dbReference type="AlphaFoldDB" id="A0ABD4T4P2"/>
<protein>
    <submittedName>
        <fullName evidence="1">GIY-YIG nuclease family protein</fullName>
    </submittedName>
</protein>
<proteinExistence type="predicted"/>
<name>A0ABD4T4P2_9CYAN</name>
<keyword evidence="2" id="KW-1185">Reference proteome</keyword>
<sequence length="195" mass="23082">MYQQQSLFSKSTLRELERPYGSRSTPMTFSATMLQAWKQRIYRFQQTVLADRSQPLQGSILETDALWSTLQQLDPFSLPQQNTEFWRGSFPDPGTAAYYFVTDMELPLLLYVGETCQSNQRWKGEHDCKGYLFNYVALHRRYDQAVSVRIGFCFEAPKATRHRQRLEQQLIQHWRSPFNKENWRHWGTPFASPKT</sequence>